<feature type="non-terminal residue" evidence="1">
    <location>
        <position position="53"/>
    </location>
</feature>
<evidence type="ECO:0000313" key="1">
    <source>
        <dbReference type="EMBL" id="KAH1106466.1"/>
    </source>
</evidence>
<organism evidence="1 2">
    <name type="scientific">Gossypium stocksii</name>
    <dbReference type="NCBI Taxonomy" id="47602"/>
    <lineage>
        <taxon>Eukaryota</taxon>
        <taxon>Viridiplantae</taxon>
        <taxon>Streptophyta</taxon>
        <taxon>Embryophyta</taxon>
        <taxon>Tracheophyta</taxon>
        <taxon>Spermatophyta</taxon>
        <taxon>Magnoliopsida</taxon>
        <taxon>eudicotyledons</taxon>
        <taxon>Gunneridae</taxon>
        <taxon>Pentapetalae</taxon>
        <taxon>rosids</taxon>
        <taxon>malvids</taxon>
        <taxon>Malvales</taxon>
        <taxon>Malvaceae</taxon>
        <taxon>Malvoideae</taxon>
        <taxon>Gossypium</taxon>
    </lineage>
</organism>
<dbReference type="Proteomes" id="UP000828251">
    <property type="component" value="Unassembled WGS sequence"/>
</dbReference>
<evidence type="ECO:0000313" key="2">
    <source>
        <dbReference type="Proteomes" id="UP000828251"/>
    </source>
</evidence>
<feature type="non-terminal residue" evidence="1">
    <location>
        <position position="1"/>
    </location>
</feature>
<sequence length="53" mass="6210">GFTISKLLVGVHILCLKRPDRSSMSLIAGINFEEMVLRSYFSQLFMKMIEFRR</sequence>
<reference evidence="1 2" key="1">
    <citation type="journal article" date="2021" name="Plant Biotechnol. J.">
        <title>Multi-omics assisted identification of the key and species-specific regulatory components of drought-tolerant mechanisms in Gossypium stocksii.</title>
        <authorList>
            <person name="Yu D."/>
            <person name="Ke L."/>
            <person name="Zhang D."/>
            <person name="Wu Y."/>
            <person name="Sun Y."/>
            <person name="Mei J."/>
            <person name="Sun J."/>
            <person name="Sun Y."/>
        </authorList>
    </citation>
    <scope>NUCLEOTIDE SEQUENCE [LARGE SCALE GENOMIC DNA]</scope>
    <source>
        <strain evidence="2">cv. E1</strain>
        <tissue evidence="1">Leaf</tissue>
    </source>
</reference>
<keyword evidence="2" id="KW-1185">Reference proteome</keyword>
<gene>
    <name evidence="1" type="ORF">J1N35_010234</name>
</gene>
<accession>A0A9D3VZZ3</accession>
<dbReference type="EMBL" id="JAIQCV010000004">
    <property type="protein sequence ID" value="KAH1106466.1"/>
    <property type="molecule type" value="Genomic_DNA"/>
</dbReference>
<name>A0A9D3VZZ3_9ROSI</name>
<protein>
    <submittedName>
        <fullName evidence="1">Uncharacterized protein</fullName>
    </submittedName>
</protein>
<proteinExistence type="predicted"/>
<dbReference type="OrthoDB" id="10408410at2759"/>
<comment type="caution">
    <text evidence="1">The sequence shown here is derived from an EMBL/GenBank/DDBJ whole genome shotgun (WGS) entry which is preliminary data.</text>
</comment>
<dbReference type="AlphaFoldDB" id="A0A9D3VZZ3"/>